<keyword evidence="2 5" id="KW-0812">Transmembrane</keyword>
<feature type="transmembrane region" description="Helical" evidence="5">
    <location>
        <begin position="290"/>
        <end position="308"/>
    </location>
</feature>
<evidence type="ECO:0000256" key="4">
    <source>
        <dbReference type="ARBA" id="ARBA00023136"/>
    </source>
</evidence>
<comment type="subcellular location">
    <subcellularLocation>
        <location evidence="1">Membrane</location>
        <topology evidence="1">Multi-pass membrane protein</topology>
    </subcellularLocation>
</comment>
<dbReference type="PROSITE" id="PS00217">
    <property type="entry name" value="SUGAR_TRANSPORT_2"/>
    <property type="match status" value="1"/>
</dbReference>
<dbReference type="PROSITE" id="PS00216">
    <property type="entry name" value="SUGAR_TRANSPORT_1"/>
    <property type="match status" value="1"/>
</dbReference>
<evidence type="ECO:0000256" key="2">
    <source>
        <dbReference type="ARBA" id="ARBA00022692"/>
    </source>
</evidence>
<name>A0A4Q1HJF0_9BURK</name>
<feature type="transmembrane region" description="Helical" evidence="5">
    <location>
        <begin position="21"/>
        <end position="46"/>
    </location>
</feature>
<dbReference type="RefSeq" id="WP_129150660.1">
    <property type="nucleotide sequence ID" value="NZ_JBHSDO010000014.1"/>
</dbReference>
<proteinExistence type="predicted"/>
<dbReference type="InterPro" id="IPR005829">
    <property type="entry name" value="Sugar_transporter_CS"/>
</dbReference>
<dbReference type="SUPFAM" id="SSF103473">
    <property type="entry name" value="MFS general substrate transporter"/>
    <property type="match status" value="1"/>
</dbReference>
<feature type="transmembrane region" description="Helical" evidence="5">
    <location>
        <begin position="320"/>
        <end position="341"/>
    </location>
</feature>
<feature type="transmembrane region" description="Helical" evidence="5">
    <location>
        <begin position="144"/>
        <end position="164"/>
    </location>
</feature>
<dbReference type="InterPro" id="IPR011701">
    <property type="entry name" value="MFS"/>
</dbReference>
<feature type="transmembrane region" description="Helical" evidence="5">
    <location>
        <begin position="86"/>
        <end position="104"/>
    </location>
</feature>
<comment type="caution">
    <text evidence="7">The sequence shown here is derived from an EMBL/GenBank/DDBJ whole genome shotgun (WGS) entry which is preliminary data.</text>
</comment>
<dbReference type="GO" id="GO:0005886">
    <property type="term" value="C:plasma membrane"/>
    <property type="evidence" value="ECO:0007669"/>
    <property type="project" value="TreeGrafter"/>
</dbReference>
<dbReference type="AlphaFoldDB" id="A0A4Q1HJF0"/>
<evidence type="ECO:0000313" key="7">
    <source>
        <dbReference type="EMBL" id="RXN90224.1"/>
    </source>
</evidence>
<keyword evidence="8" id="KW-1185">Reference proteome</keyword>
<dbReference type="GO" id="GO:0046943">
    <property type="term" value="F:carboxylic acid transmembrane transporter activity"/>
    <property type="evidence" value="ECO:0007669"/>
    <property type="project" value="TreeGrafter"/>
</dbReference>
<gene>
    <name evidence="7" type="ORF">C7R54_11925</name>
</gene>
<keyword evidence="3 5" id="KW-1133">Transmembrane helix</keyword>
<feature type="transmembrane region" description="Helical" evidence="5">
    <location>
        <begin position="110"/>
        <end position="132"/>
    </location>
</feature>
<dbReference type="OrthoDB" id="183263at2"/>
<evidence type="ECO:0000256" key="3">
    <source>
        <dbReference type="ARBA" id="ARBA00022989"/>
    </source>
</evidence>
<evidence type="ECO:0000313" key="8">
    <source>
        <dbReference type="Proteomes" id="UP000290849"/>
    </source>
</evidence>
<dbReference type="InterPro" id="IPR036259">
    <property type="entry name" value="MFS_trans_sf"/>
</dbReference>
<dbReference type="InterPro" id="IPR020846">
    <property type="entry name" value="MFS_dom"/>
</dbReference>
<feature type="transmembrane region" description="Helical" evidence="5">
    <location>
        <begin position="58"/>
        <end position="79"/>
    </location>
</feature>
<accession>A0A4Q1HJF0</accession>
<dbReference type="Pfam" id="PF07690">
    <property type="entry name" value="MFS_1"/>
    <property type="match status" value="1"/>
</dbReference>
<feature type="transmembrane region" description="Helical" evidence="5">
    <location>
        <begin position="225"/>
        <end position="243"/>
    </location>
</feature>
<feature type="transmembrane region" description="Helical" evidence="5">
    <location>
        <begin position="384"/>
        <end position="402"/>
    </location>
</feature>
<protein>
    <recommendedName>
        <fullName evidence="6">Major facilitator superfamily (MFS) profile domain-containing protein</fullName>
    </recommendedName>
</protein>
<feature type="transmembrane region" description="Helical" evidence="5">
    <location>
        <begin position="170"/>
        <end position="189"/>
    </location>
</feature>
<organism evidence="7 8">
    <name type="scientific">Achromobacter aloeverae</name>
    <dbReference type="NCBI Taxonomy" id="1750518"/>
    <lineage>
        <taxon>Bacteria</taxon>
        <taxon>Pseudomonadati</taxon>
        <taxon>Pseudomonadota</taxon>
        <taxon>Betaproteobacteria</taxon>
        <taxon>Burkholderiales</taxon>
        <taxon>Alcaligenaceae</taxon>
        <taxon>Achromobacter</taxon>
    </lineage>
</organism>
<feature type="transmembrane region" description="Helical" evidence="5">
    <location>
        <begin position="353"/>
        <end position="372"/>
    </location>
</feature>
<dbReference type="PANTHER" id="PTHR23508">
    <property type="entry name" value="CARBOXYLIC ACID TRANSPORTER PROTEIN HOMOLOG"/>
    <property type="match status" value="1"/>
</dbReference>
<sequence>MSHAIAGAPPRRLNASQRGAFLGALIGWIFDYYEVFLMTILVVPLAKDFQLSSAQVGLLFSVQLGFLAAGGVFFGYLADKIGRKRVLMYTILLFSLGTMARSLAPNYEVMLVLTAISGFGIGGEYGVGQTLVTETIDKAHRGFYSAFLYGGIYVGILLGALVGGHLMPHIGWRWTFFLSGLPVLFALWVRRHTPESEAWLARQGVRDERAATMVDTLFKDKLIKTWLLCVLAAGLQFFAYYGVASFLPTYLVSKGSTIAGASTWLVFTAIAGAFGCAVGACLSDRVGRRFTLSLLATCACVGGVWLAANWDSLLLGGWNVWVPFFILFAGSNGAAVFGVLFSESFPVAVRATGVSSALQVGRGLSFFPPLLAGALLPTLGYRPIVFLSAALFGVLAMVAWLFKENRG</sequence>
<reference evidence="7 8" key="1">
    <citation type="journal article" date="2017" name="Int. J. Syst. Evol. Microbiol.">
        <title>Achromobacter aloeverae sp. nov., isolated from the root of Aloe vera (L.) Burm.f.</title>
        <authorList>
            <person name="Kuncharoen N."/>
            <person name="Muramatsu Y."/>
            <person name="Shibata C."/>
            <person name="Kamakura Y."/>
            <person name="Nakagawa Y."/>
            <person name="Tanasupawat S."/>
        </authorList>
    </citation>
    <scope>NUCLEOTIDE SEQUENCE [LARGE SCALE GENOMIC DNA]</scope>
    <source>
        <strain evidence="7 8">AVA-1</strain>
    </source>
</reference>
<dbReference type="PROSITE" id="PS50850">
    <property type="entry name" value="MFS"/>
    <property type="match status" value="1"/>
</dbReference>
<feature type="domain" description="Major facilitator superfamily (MFS) profile" evidence="6">
    <location>
        <begin position="20"/>
        <end position="407"/>
    </location>
</feature>
<evidence type="ECO:0000259" key="6">
    <source>
        <dbReference type="PROSITE" id="PS50850"/>
    </source>
</evidence>
<evidence type="ECO:0000256" key="5">
    <source>
        <dbReference type="SAM" id="Phobius"/>
    </source>
</evidence>
<dbReference type="Proteomes" id="UP000290849">
    <property type="component" value="Unassembled WGS sequence"/>
</dbReference>
<dbReference type="Gene3D" id="1.20.1250.20">
    <property type="entry name" value="MFS general substrate transporter like domains"/>
    <property type="match status" value="2"/>
</dbReference>
<dbReference type="PANTHER" id="PTHR23508:SF10">
    <property type="entry name" value="CARBOXYLIC ACID TRANSPORTER PROTEIN HOMOLOG"/>
    <property type="match status" value="1"/>
</dbReference>
<feature type="transmembrane region" description="Helical" evidence="5">
    <location>
        <begin position="263"/>
        <end position="283"/>
    </location>
</feature>
<dbReference type="EMBL" id="PYAL01000003">
    <property type="protein sequence ID" value="RXN90224.1"/>
    <property type="molecule type" value="Genomic_DNA"/>
</dbReference>
<evidence type="ECO:0000256" key="1">
    <source>
        <dbReference type="ARBA" id="ARBA00004141"/>
    </source>
</evidence>
<keyword evidence="4 5" id="KW-0472">Membrane</keyword>